<evidence type="ECO:0000256" key="2">
    <source>
        <dbReference type="ARBA" id="ARBA00010065"/>
    </source>
</evidence>
<dbReference type="EMBL" id="CP007035">
    <property type="protein sequence ID" value="AHF16747.1"/>
    <property type="molecule type" value="Genomic_DNA"/>
</dbReference>
<keyword evidence="7 9" id="KW-0472">Membrane</keyword>
<dbReference type="GO" id="GO:0042158">
    <property type="term" value="P:lipoprotein biosynthetic process"/>
    <property type="evidence" value="ECO:0007669"/>
    <property type="project" value="UniProtKB-UniRule"/>
</dbReference>
<proteinExistence type="inferred from homology"/>
<keyword evidence="5 9" id="KW-0812">Transmembrane</keyword>
<evidence type="ECO:0000256" key="7">
    <source>
        <dbReference type="ARBA" id="ARBA00023136"/>
    </source>
</evidence>
<feature type="transmembrane region" description="Helical" evidence="9">
    <location>
        <begin position="499"/>
        <end position="520"/>
    </location>
</feature>
<keyword evidence="6 9" id="KW-1133">Transmembrane helix</keyword>
<feature type="transmembrane region" description="Helical" evidence="9">
    <location>
        <begin position="185"/>
        <end position="206"/>
    </location>
</feature>
<evidence type="ECO:0000313" key="11">
    <source>
        <dbReference type="EMBL" id="AHF16747.1"/>
    </source>
</evidence>
<dbReference type="NCBIfam" id="TIGR00546">
    <property type="entry name" value="lnt"/>
    <property type="match status" value="1"/>
</dbReference>
<feature type="transmembrane region" description="Helical" evidence="9">
    <location>
        <begin position="78"/>
        <end position="100"/>
    </location>
</feature>
<evidence type="ECO:0000256" key="5">
    <source>
        <dbReference type="ARBA" id="ARBA00022692"/>
    </source>
</evidence>
<evidence type="ECO:0000256" key="6">
    <source>
        <dbReference type="ARBA" id="ARBA00022989"/>
    </source>
</evidence>
<dbReference type="SUPFAM" id="SSF56317">
    <property type="entry name" value="Carbon-nitrogen hydrolase"/>
    <property type="match status" value="1"/>
</dbReference>
<sequence>MSATKYTGLIRSVIAGLMLWAAWPTSPLTLLIFVAWVPLFFVAENTDSWKNFFGYTYLTMLLWNVLTTWWVAEASVPGGIGAFMANSLLMCIPWIAYYFTKNYFNRVVSGLALIAFWMTYEFIHLNWDLSWPWLSLGNVFAAHPTWVQWYEYTGTAGGSLWVLLSNVLVFNVFMKYQEEGRSAGYFRLAVAWVATLCIPLALSLLAKQNLTLLHNKYNVVAVQPNYDPYNDKFVAGKQEEQLHELISLSQKAIDVNTALVVWPETAVPYIVAEDQLKQNMFLNPLWAFLKSNPNLNLLTGLEGRKQFPTKVSRFAVPLPDGSFVEGYNSAALFDSSGAQIYHKSKLVPGVEVLPGFLSFMAPVFEKFGGTGGGYAADTTEKVLHTSNHIFNISPAVCYESIYGDHLSKFNRQGADLIVVITNDGWWGNTQGYKQHMQYARLRAIESRKWVVRSANTGISCFIDPFGNVIKQLPWNTKGILKQTVAAFVTETFYTKHGDWLSKIITLLTIGFLLLLCYQMIRKKSA</sequence>
<dbReference type="KEGG" id="nso:NIASO_19335"/>
<feature type="transmembrane region" description="Helical" evidence="9">
    <location>
        <begin position="20"/>
        <end position="42"/>
    </location>
</feature>
<name>W0F172_9BACT</name>
<evidence type="ECO:0000256" key="3">
    <source>
        <dbReference type="ARBA" id="ARBA00022475"/>
    </source>
</evidence>
<dbReference type="RefSeq" id="WP_008588322.1">
    <property type="nucleotide sequence ID" value="NZ_CP007035.1"/>
</dbReference>
<protein>
    <recommendedName>
        <fullName evidence="9">Apolipoprotein N-acyltransferase</fullName>
        <shortName evidence="9">ALP N-acyltransferase</shortName>
        <ecNumber evidence="9">2.3.1.269</ecNumber>
    </recommendedName>
</protein>
<reference evidence="11 12" key="1">
    <citation type="submission" date="2013-12" db="EMBL/GenBank/DDBJ databases">
        <authorList>
            <consortium name="DOE Joint Genome Institute"/>
            <person name="Eisen J."/>
            <person name="Huntemann M."/>
            <person name="Han J."/>
            <person name="Chen A."/>
            <person name="Kyrpides N."/>
            <person name="Mavromatis K."/>
            <person name="Markowitz V."/>
            <person name="Palaniappan K."/>
            <person name="Ivanova N."/>
            <person name="Schaumberg A."/>
            <person name="Pati A."/>
            <person name="Liolios K."/>
            <person name="Nordberg H.P."/>
            <person name="Cantor M.N."/>
            <person name="Hua S.X."/>
            <person name="Woyke T."/>
        </authorList>
    </citation>
    <scope>NUCLEOTIDE SEQUENCE [LARGE SCALE GENOMIC DNA]</scope>
    <source>
        <strain evidence="12">DSM 19437</strain>
    </source>
</reference>
<feature type="domain" description="CN hydrolase" evidence="10">
    <location>
        <begin position="217"/>
        <end position="486"/>
    </location>
</feature>
<dbReference type="CDD" id="cd07571">
    <property type="entry name" value="ALP_N-acyl_transferase"/>
    <property type="match status" value="1"/>
</dbReference>
<feature type="transmembrane region" description="Helical" evidence="9">
    <location>
        <begin position="107"/>
        <end position="127"/>
    </location>
</feature>
<dbReference type="STRING" id="929713.NIASO_19335"/>
<comment type="similarity">
    <text evidence="2 9">Belongs to the CN hydrolase family. Apolipoprotein N-acyltransferase subfamily.</text>
</comment>
<keyword evidence="4 9" id="KW-0808">Transferase</keyword>
<evidence type="ECO:0000259" key="10">
    <source>
        <dbReference type="PROSITE" id="PS50263"/>
    </source>
</evidence>
<dbReference type="Pfam" id="PF20154">
    <property type="entry name" value="LNT_N"/>
    <property type="match status" value="1"/>
</dbReference>
<accession>W0F172</accession>
<keyword evidence="12" id="KW-1185">Reference proteome</keyword>
<feature type="transmembrane region" description="Helical" evidence="9">
    <location>
        <begin position="54"/>
        <end position="72"/>
    </location>
</feature>
<gene>
    <name evidence="9" type="primary">lnt</name>
    <name evidence="11" type="ORF">NIASO_19335</name>
</gene>
<dbReference type="InterPro" id="IPR036526">
    <property type="entry name" value="C-N_Hydrolase_sf"/>
</dbReference>
<feature type="transmembrane region" description="Helical" evidence="9">
    <location>
        <begin position="152"/>
        <end position="173"/>
    </location>
</feature>
<dbReference type="PANTHER" id="PTHR38686">
    <property type="entry name" value="APOLIPOPROTEIN N-ACYLTRANSFERASE"/>
    <property type="match status" value="1"/>
</dbReference>
<dbReference type="HAMAP" id="MF_01148">
    <property type="entry name" value="Lnt"/>
    <property type="match status" value="1"/>
</dbReference>
<comment type="subcellular location">
    <subcellularLocation>
        <location evidence="1 9">Cell membrane</location>
        <topology evidence="1 9">Multi-pass membrane protein</topology>
    </subcellularLocation>
</comment>
<dbReference type="PANTHER" id="PTHR38686:SF1">
    <property type="entry name" value="APOLIPOPROTEIN N-ACYLTRANSFERASE"/>
    <property type="match status" value="1"/>
</dbReference>
<comment type="catalytic activity">
    <reaction evidence="9">
        <text>N-terminal S-1,2-diacyl-sn-glyceryl-L-cysteinyl-[lipoprotein] + a glycerophospholipid = N-acyl-S-1,2-diacyl-sn-glyceryl-L-cysteinyl-[lipoprotein] + a 2-acyl-sn-glycero-3-phospholipid + H(+)</text>
        <dbReference type="Rhea" id="RHEA:48228"/>
        <dbReference type="Rhea" id="RHEA-COMP:14681"/>
        <dbReference type="Rhea" id="RHEA-COMP:14684"/>
        <dbReference type="ChEBI" id="CHEBI:15378"/>
        <dbReference type="ChEBI" id="CHEBI:136912"/>
        <dbReference type="ChEBI" id="CHEBI:140656"/>
        <dbReference type="ChEBI" id="CHEBI:140657"/>
        <dbReference type="ChEBI" id="CHEBI:140660"/>
        <dbReference type="EC" id="2.3.1.269"/>
    </reaction>
</comment>
<keyword evidence="8 9" id="KW-0012">Acyltransferase</keyword>
<evidence type="ECO:0000256" key="4">
    <source>
        <dbReference type="ARBA" id="ARBA00022679"/>
    </source>
</evidence>
<dbReference type="PROSITE" id="PS50263">
    <property type="entry name" value="CN_HYDROLASE"/>
    <property type="match status" value="1"/>
</dbReference>
<keyword evidence="3 9" id="KW-1003">Cell membrane</keyword>
<dbReference type="AlphaFoldDB" id="W0F172"/>
<comment type="pathway">
    <text evidence="9">Protein modification; lipoprotein biosynthesis (N-acyl transfer).</text>
</comment>
<dbReference type="InterPro" id="IPR004563">
    <property type="entry name" value="Apolipo_AcylTrfase"/>
</dbReference>
<evidence type="ECO:0000313" key="12">
    <source>
        <dbReference type="Proteomes" id="UP000003586"/>
    </source>
</evidence>
<comment type="function">
    <text evidence="9">Catalyzes the phospholipid dependent N-acylation of the N-terminal cysteine of apolipoprotein, the last step in lipoprotein maturation.</text>
</comment>
<dbReference type="eggNOG" id="COG0815">
    <property type="taxonomic scope" value="Bacteria"/>
</dbReference>
<dbReference type="OrthoDB" id="9804277at2"/>
<evidence type="ECO:0000256" key="1">
    <source>
        <dbReference type="ARBA" id="ARBA00004651"/>
    </source>
</evidence>
<evidence type="ECO:0000256" key="9">
    <source>
        <dbReference type="HAMAP-Rule" id="MF_01148"/>
    </source>
</evidence>
<dbReference type="InterPro" id="IPR045378">
    <property type="entry name" value="LNT_N"/>
</dbReference>
<dbReference type="EC" id="2.3.1.269" evidence="9"/>
<dbReference type="GO" id="GO:0016410">
    <property type="term" value="F:N-acyltransferase activity"/>
    <property type="evidence" value="ECO:0007669"/>
    <property type="project" value="UniProtKB-UniRule"/>
</dbReference>
<dbReference type="GO" id="GO:0005886">
    <property type="term" value="C:plasma membrane"/>
    <property type="evidence" value="ECO:0007669"/>
    <property type="project" value="UniProtKB-SubCell"/>
</dbReference>
<dbReference type="Proteomes" id="UP000003586">
    <property type="component" value="Chromosome"/>
</dbReference>
<dbReference type="Gene3D" id="3.60.110.10">
    <property type="entry name" value="Carbon-nitrogen hydrolase"/>
    <property type="match status" value="1"/>
</dbReference>
<evidence type="ECO:0000256" key="8">
    <source>
        <dbReference type="ARBA" id="ARBA00023315"/>
    </source>
</evidence>
<dbReference type="InterPro" id="IPR003010">
    <property type="entry name" value="C-N_Hydrolase"/>
</dbReference>
<keyword evidence="11" id="KW-0449">Lipoprotein</keyword>
<dbReference type="Pfam" id="PF00795">
    <property type="entry name" value="CN_hydrolase"/>
    <property type="match status" value="1"/>
</dbReference>
<organism evidence="11 12">
    <name type="scientific">Niabella soli DSM 19437</name>
    <dbReference type="NCBI Taxonomy" id="929713"/>
    <lineage>
        <taxon>Bacteria</taxon>
        <taxon>Pseudomonadati</taxon>
        <taxon>Bacteroidota</taxon>
        <taxon>Chitinophagia</taxon>
        <taxon>Chitinophagales</taxon>
        <taxon>Chitinophagaceae</taxon>
        <taxon>Niabella</taxon>
    </lineage>
</organism>
<dbReference type="HOGENOM" id="CLU_019563_1_2_10"/>
<dbReference type="UniPathway" id="UPA00666"/>